<dbReference type="PRINTS" id="PR00237">
    <property type="entry name" value="GPCRRHODOPSN"/>
</dbReference>
<reference evidence="12" key="1">
    <citation type="submission" date="2025-08" db="UniProtKB">
        <authorList>
            <consortium name="Ensembl"/>
        </authorList>
    </citation>
    <scope>IDENTIFICATION</scope>
</reference>
<keyword evidence="10" id="KW-1003">Cell membrane</keyword>
<dbReference type="PROSITE" id="PS50262">
    <property type="entry name" value="G_PROTEIN_RECEP_F1_2"/>
    <property type="match status" value="1"/>
</dbReference>
<keyword evidence="8 9" id="KW-0807">Transducer</keyword>
<feature type="transmembrane region" description="Helical" evidence="10">
    <location>
        <begin position="149"/>
        <end position="167"/>
    </location>
</feature>
<comment type="function">
    <text evidence="1">Odorant receptor.</text>
</comment>
<feature type="transmembrane region" description="Helical" evidence="10">
    <location>
        <begin position="258"/>
        <end position="277"/>
    </location>
</feature>
<dbReference type="SUPFAM" id="SSF81321">
    <property type="entry name" value="Family A G protein-coupled receptor-like"/>
    <property type="match status" value="1"/>
</dbReference>
<dbReference type="InterPro" id="IPR000276">
    <property type="entry name" value="GPCR_Rhodpsn"/>
</dbReference>
<evidence type="ECO:0000256" key="10">
    <source>
        <dbReference type="RuleBase" id="RU363047"/>
    </source>
</evidence>
<keyword evidence="3 10" id="KW-0716">Sensory transduction</keyword>
<keyword evidence="9" id="KW-0297">G-protein coupled receptor</keyword>
<keyword evidence="7 10" id="KW-0472">Membrane</keyword>
<dbReference type="InterPro" id="IPR017452">
    <property type="entry name" value="GPCR_Rhodpsn_7TM"/>
</dbReference>
<evidence type="ECO:0000256" key="2">
    <source>
        <dbReference type="ARBA" id="ARBA00004141"/>
    </source>
</evidence>
<evidence type="ECO:0000256" key="6">
    <source>
        <dbReference type="ARBA" id="ARBA00022989"/>
    </source>
</evidence>
<keyword evidence="9" id="KW-0675">Receptor</keyword>
<dbReference type="InterPro" id="IPR050402">
    <property type="entry name" value="OR51/52/56-like"/>
</dbReference>
<comment type="similarity">
    <text evidence="9">Belongs to the G-protein coupled receptor 1 family.</text>
</comment>
<evidence type="ECO:0000256" key="9">
    <source>
        <dbReference type="RuleBase" id="RU000688"/>
    </source>
</evidence>
<feature type="transmembrane region" description="Helical" evidence="10">
    <location>
        <begin position="42"/>
        <end position="65"/>
    </location>
</feature>
<organism evidence="12 13">
    <name type="scientific">Sphenodon punctatus</name>
    <name type="common">Tuatara</name>
    <name type="synonym">Hatteria punctata</name>
    <dbReference type="NCBI Taxonomy" id="8508"/>
    <lineage>
        <taxon>Eukaryota</taxon>
        <taxon>Metazoa</taxon>
        <taxon>Chordata</taxon>
        <taxon>Craniata</taxon>
        <taxon>Vertebrata</taxon>
        <taxon>Euteleostomi</taxon>
        <taxon>Lepidosauria</taxon>
        <taxon>Sphenodontia</taxon>
        <taxon>Sphenodontidae</taxon>
        <taxon>Sphenodon</taxon>
    </lineage>
</organism>
<feature type="domain" description="G-protein coupled receptors family 1 profile" evidence="11">
    <location>
        <begin position="58"/>
        <end position="309"/>
    </location>
</feature>
<evidence type="ECO:0000256" key="7">
    <source>
        <dbReference type="ARBA" id="ARBA00023136"/>
    </source>
</evidence>
<protein>
    <recommendedName>
        <fullName evidence="10">Olfactory receptor</fullName>
    </recommendedName>
</protein>
<evidence type="ECO:0000313" key="13">
    <source>
        <dbReference type="Proteomes" id="UP000694392"/>
    </source>
</evidence>
<feature type="transmembrane region" description="Helical" evidence="10">
    <location>
        <begin position="77"/>
        <end position="104"/>
    </location>
</feature>
<comment type="subcellular location">
    <subcellularLocation>
        <location evidence="10">Cell membrane</location>
        <topology evidence="10">Multi-pass membrane protein</topology>
    </subcellularLocation>
    <subcellularLocation>
        <location evidence="2">Membrane</location>
        <topology evidence="2">Multi-pass membrane protein</topology>
    </subcellularLocation>
</comment>
<dbReference type="GO" id="GO:0005886">
    <property type="term" value="C:plasma membrane"/>
    <property type="evidence" value="ECO:0007669"/>
    <property type="project" value="UniProtKB-SubCell"/>
</dbReference>
<evidence type="ECO:0000256" key="5">
    <source>
        <dbReference type="ARBA" id="ARBA00022725"/>
    </source>
</evidence>
<accession>A0A8D0G4G7</accession>
<sequence length="336" mass="37559">GQLVSLLRNGSRNRLDVMSHYNRSSPLDFILIGIPSLEAVHFWIAFPFCSMYVLAILGNLTILFVVKREPSLHLPMYYFVCMLAALDLVLTTSTIPKILAIFWFHSHTIGFEACVIQMFFIHGFSAVESGVLLAMAFDRYVAICTPLRYTSILTNSIIVKIGCAAFVRGIGLMTPLTCLVSRLPYCGSKVISHSYCEHMSVVKLACGDTTLNNIYGITAATFVVGSDSIFIAVSYALILRAVMSLSSKEARLKSFRTCGSHVCVILLFYTPGLFSFYTQRWGHGIPTHIHILLADLYLVMPPMLNPIIYGIKTKQIWEPVLRIFCHKRIQRDVGQG</sequence>
<dbReference type="GeneTree" id="ENSGT01150000286987"/>
<evidence type="ECO:0000256" key="1">
    <source>
        <dbReference type="ARBA" id="ARBA00002936"/>
    </source>
</evidence>
<evidence type="ECO:0000256" key="8">
    <source>
        <dbReference type="ARBA" id="ARBA00023224"/>
    </source>
</evidence>
<dbReference type="InterPro" id="IPR000725">
    <property type="entry name" value="Olfact_rcpt"/>
</dbReference>
<name>A0A8D0G4G7_SPHPU</name>
<dbReference type="AlphaFoldDB" id="A0A8D0G4G7"/>
<evidence type="ECO:0000313" key="12">
    <source>
        <dbReference type="Ensembl" id="ENSSPUP00000001076.1"/>
    </source>
</evidence>
<feature type="transmembrane region" description="Helical" evidence="10">
    <location>
        <begin position="214"/>
        <end position="238"/>
    </location>
</feature>
<dbReference type="OMA" id="LALFWTN"/>
<dbReference type="PRINTS" id="PR00245">
    <property type="entry name" value="OLFACTORYR"/>
</dbReference>
<keyword evidence="13" id="KW-1185">Reference proteome</keyword>
<dbReference type="FunFam" id="1.20.1070.10:FF:000006">
    <property type="entry name" value="Olfactory receptor"/>
    <property type="match status" value="1"/>
</dbReference>
<proteinExistence type="inferred from homology"/>
<dbReference type="GO" id="GO:0004984">
    <property type="term" value="F:olfactory receptor activity"/>
    <property type="evidence" value="ECO:0007669"/>
    <property type="project" value="InterPro"/>
</dbReference>
<feature type="transmembrane region" description="Helical" evidence="10">
    <location>
        <begin position="116"/>
        <end position="137"/>
    </location>
</feature>
<keyword evidence="4 9" id="KW-0812">Transmembrane</keyword>
<reference evidence="12" key="2">
    <citation type="submission" date="2025-09" db="UniProtKB">
        <authorList>
            <consortium name="Ensembl"/>
        </authorList>
    </citation>
    <scope>IDENTIFICATION</scope>
</reference>
<evidence type="ECO:0000256" key="4">
    <source>
        <dbReference type="ARBA" id="ARBA00022692"/>
    </source>
</evidence>
<evidence type="ECO:0000259" key="11">
    <source>
        <dbReference type="PROSITE" id="PS50262"/>
    </source>
</evidence>
<dbReference type="PANTHER" id="PTHR26450:SF179">
    <property type="entry name" value="OLFACTORY RECEPTOR"/>
    <property type="match status" value="1"/>
</dbReference>
<feature type="transmembrane region" description="Helical" evidence="10">
    <location>
        <begin position="289"/>
        <end position="311"/>
    </location>
</feature>
<dbReference type="Gene3D" id="1.20.1070.10">
    <property type="entry name" value="Rhodopsin 7-helix transmembrane proteins"/>
    <property type="match status" value="1"/>
</dbReference>
<dbReference type="GO" id="GO:0004930">
    <property type="term" value="F:G protein-coupled receptor activity"/>
    <property type="evidence" value="ECO:0007669"/>
    <property type="project" value="UniProtKB-KW"/>
</dbReference>
<dbReference type="PROSITE" id="PS00237">
    <property type="entry name" value="G_PROTEIN_RECEP_F1_1"/>
    <property type="match status" value="1"/>
</dbReference>
<dbReference type="PANTHER" id="PTHR26450">
    <property type="entry name" value="OLFACTORY RECEPTOR 56B1-RELATED"/>
    <property type="match status" value="1"/>
</dbReference>
<dbReference type="CDD" id="cd15950">
    <property type="entry name" value="7tmA_OR52I-like"/>
    <property type="match status" value="1"/>
</dbReference>
<evidence type="ECO:0000256" key="3">
    <source>
        <dbReference type="ARBA" id="ARBA00022606"/>
    </source>
</evidence>
<keyword evidence="6 10" id="KW-1133">Transmembrane helix</keyword>
<keyword evidence="5 10" id="KW-0552">Olfaction</keyword>
<dbReference type="Pfam" id="PF13853">
    <property type="entry name" value="7tm_4"/>
    <property type="match status" value="1"/>
</dbReference>
<dbReference type="Ensembl" id="ENSSPUT00000001132.1">
    <property type="protein sequence ID" value="ENSSPUP00000001076.1"/>
    <property type="gene ID" value="ENSSPUG00000000852.1"/>
</dbReference>
<dbReference type="Proteomes" id="UP000694392">
    <property type="component" value="Unplaced"/>
</dbReference>